<dbReference type="InterPro" id="IPR038718">
    <property type="entry name" value="SNF2-like_sf"/>
</dbReference>
<comment type="caution">
    <text evidence="11">The sequence shown here is derived from an EMBL/GenBank/DDBJ whole genome shotgun (WGS) entry which is preliminary data.</text>
</comment>
<evidence type="ECO:0000259" key="8">
    <source>
        <dbReference type="PROSITE" id="PS50089"/>
    </source>
</evidence>
<feature type="compositionally biased region" description="Polar residues" evidence="7">
    <location>
        <begin position="252"/>
        <end position="265"/>
    </location>
</feature>
<feature type="compositionally biased region" description="Basic and acidic residues" evidence="7">
    <location>
        <begin position="115"/>
        <end position="138"/>
    </location>
</feature>
<dbReference type="GO" id="GO:0008094">
    <property type="term" value="F:ATP-dependent activity, acting on DNA"/>
    <property type="evidence" value="ECO:0007669"/>
    <property type="project" value="TreeGrafter"/>
</dbReference>
<dbReference type="GO" id="GO:0004386">
    <property type="term" value="F:helicase activity"/>
    <property type="evidence" value="ECO:0007669"/>
    <property type="project" value="UniProtKB-KW"/>
</dbReference>
<dbReference type="InterPro" id="IPR049730">
    <property type="entry name" value="SNF2/RAD54-like_C"/>
</dbReference>
<evidence type="ECO:0000256" key="7">
    <source>
        <dbReference type="SAM" id="MobiDB-lite"/>
    </source>
</evidence>
<evidence type="ECO:0000256" key="5">
    <source>
        <dbReference type="ARBA" id="ARBA00022840"/>
    </source>
</evidence>
<feature type="region of interest" description="Disordered" evidence="7">
    <location>
        <begin position="897"/>
        <end position="1100"/>
    </location>
</feature>
<evidence type="ECO:0000259" key="10">
    <source>
        <dbReference type="PROSITE" id="PS51194"/>
    </source>
</evidence>
<gene>
    <name evidence="11" type="ORF">C1H76_3447</name>
</gene>
<dbReference type="InterPro" id="IPR014001">
    <property type="entry name" value="Helicase_ATP-bd"/>
</dbReference>
<evidence type="ECO:0000256" key="4">
    <source>
        <dbReference type="ARBA" id="ARBA00022806"/>
    </source>
</evidence>
<keyword evidence="6" id="KW-0863">Zinc-finger</keyword>
<evidence type="ECO:0000256" key="2">
    <source>
        <dbReference type="ARBA" id="ARBA00022741"/>
    </source>
</evidence>
<evidence type="ECO:0000313" key="11">
    <source>
        <dbReference type="EMBL" id="TKX24342.1"/>
    </source>
</evidence>
<feature type="domain" description="RING-type" evidence="8">
    <location>
        <begin position="826"/>
        <end position="878"/>
    </location>
</feature>
<dbReference type="GO" id="GO:0016787">
    <property type="term" value="F:hydrolase activity"/>
    <property type="evidence" value="ECO:0007669"/>
    <property type="project" value="UniProtKB-KW"/>
</dbReference>
<keyword evidence="4" id="KW-0347">Helicase</keyword>
<feature type="compositionally biased region" description="Basic residues" evidence="7">
    <location>
        <begin position="1062"/>
        <end position="1098"/>
    </location>
</feature>
<dbReference type="SUPFAM" id="SSF52540">
    <property type="entry name" value="P-loop containing nucleoside triphosphate hydrolases"/>
    <property type="match status" value="2"/>
</dbReference>
<evidence type="ECO:0000256" key="1">
    <source>
        <dbReference type="ARBA" id="ARBA00007025"/>
    </source>
</evidence>
<dbReference type="PROSITE" id="PS50089">
    <property type="entry name" value="ZF_RING_2"/>
    <property type="match status" value="1"/>
</dbReference>
<feature type="region of interest" description="Disordered" evidence="7">
    <location>
        <begin position="49"/>
        <end position="265"/>
    </location>
</feature>
<evidence type="ECO:0000256" key="6">
    <source>
        <dbReference type="PROSITE-ProRule" id="PRU00175"/>
    </source>
</evidence>
<feature type="compositionally biased region" description="Low complexity" evidence="7">
    <location>
        <begin position="53"/>
        <end position="65"/>
    </location>
</feature>
<dbReference type="PANTHER" id="PTHR45626:SF16">
    <property type="entry name" value="ATP-DEPENDENT HELICASE ULS1"/>
    <property type="match status" value="1"/>
</dbReference>
<feature type="domain" description="Helicase C-terminal" evidence="10">
    <location>
        <begin position="1139"/>
        <end position="1295"/>
    </location>
</feature>
<feature type="domain" description="Helicase ATP-binding" evidence="9">
    <location>
        <begin position="477"/>
        <end position="666"/>
    </location>
</feature>
<dbReference type="Gene3D" id="3.40.50.300">
    <property type="entry name" value="P-loop containing nucleotide triphosphate hydrolases"/>
    <property type="match status" value="1"/>
</dbReference>
<dbReference type="InterPro" id="IPR001841">
    <property type="entry name" value="Znf_RING"/>
</dbReference>
<dbReference type="GO" id="GO:0000724">
    <property type="term" value="P:double-strand break repair via homologous recombination"/>
    <property type="evidence" value="ECO:0007669"/>
    <property type="project" value="TreeGrafter"/>
</dbReference>
<dbReference type="Gene3D" id="3.40.50.10810">
    <property type="entry name" value="Tandem AAA-ATPase domain"/>
    <property type="match status" value="1"/>
</dbReference>
<dbReference type="InterPro" id="IPR050628">
    <property type="entry name" value="SNF2_RAD54_helicase_TF"/>
</dbReference>
<keyword evidence="6" id="KW-0479">Metal-binding</keyword>
<dbReference type="InterPro" id="IPR027417">
    <property type="entry name" value="P-loop_NTPase"/>
</dbReference>
<feature type="compositionally biased region" description="Basic residues" evidence="7">
    <location>
        <begin position="969"/>
        <end position="982"/>
    </location>
</feature>
<keyword evidence="2" id="KW-0547">Nucleotide-binding</keyword>
<feature type="region of interest" description="Disordered" evidence="7">
    <location>
        <begin position="350"/>
        <end position="374"/>
    </location>
</feature>
<dbReference type="GO" id="GO:0005737">
    <property type="term" value="C:cytoplasm"/>
    <property type="evidence" value="ECO:0007669"/>
    <property type="project" value="TreeGrafter"/>
</dbReference>
<dbReference type="SMART" id="SM00184">
    <property type="entry name" value="RING"/>
    <property type="match status" value="1"/>
</dbReference>
<feature type="compositionally biased region" description="Basic residues" evidence="7">
    <location>
        <begin position="1000"/>
        <end position="1012"/>
    </location>
</feature>
<dbReference type="PANTHER" id="PTHR45626">
    <property type="entry name" value="TRANSCRIPTION TERMINATION FACTOR 2-RELATED"/>
    <property type="match status" value="1"/>
</dbReference>
<dbReference type="GO" id="GO:0005634">
    <property type="term" value="C:nucleus"/>
    <property type="evidence" value="ECO:0007669"/>
    <property type="project" value="TreeGrafter"/>
</dbReference>
<keyword evidence="3" id="KW-0378">Hydrolase</keyword>
<sequence>MASLGPNASAEEIDDEIMFQQTLLESLQDAPDDDETKTRILATIEELEKRLENSGSNSSRQSAASDTEPTMVNDSDDSLSAARSNKRPISTSFDDREPKRHATGFTSSQAAHNKSVADRALQRQKKAEELARQRRQIEETDAAFAMALSQQGESSGSAAARPISSATEWDRNRSHPGPQVQFGTPSAHRPLPSHARDPPTSQPPRATFQTSLNAPPRIKSESHRSPSRPPPQINRSSEIVDLTGDDPVVPATPSQQQPNRYPNPNFGSYARSIGYSHLNHDANPDLPQDRPMAIPGSYPTTMDQLRAGLDPARRAHVDRFEQTHRGTLEQYDRHRIAQMQRDIIARNSGSYVYGQPSSSSHHQQPHAPPSIYEPQNQQVNRSYFDQIRNSMSEHNRTVNELAGLINGSSQRPGKPFDDGWDNEPAFDPAELTEDLKNLMDNIRPDEELPIEEQDVEVEGMTVKLKPYQGVGLTWLQNNEEGTNKGGILADDMGLGKTVQAIALMTTRRSQDPAHKTTLILCPVALLRQWKEEITNKLKRGRHSMSVFVHHGAQKKKTHSELRAFDVVLTTFGTVASEMRKRDKFLARKEMDRQTTERPDEKCIFIGPSNRWYRVIVDEAQNIKNRNTQSSRGACHLMADHRLCMTGTPMMNSVDELYSLIKFLRIRPYNDWTKFNHEFSRPIKSSNDDFRGNAMKKLQALLKAILLRRHKKSTINGKPILVLPERIVEETKTEFSEEERDFYNALETQQRIQFNKYVKAGTVGRSYAHILVMLLRLRQACCHPHLVKDFGVQMAADISEETMVQIAEELDPGVVERIKNSKGEFECPVCYDAVDNPAIFVPCGHDTCAECYVKIKESAQNGEHAADVGQNRAKCPNCRGVIDPKQVIDYETFKKVHLTQPVEEDPPEVGPSAKTGSETETDPDATESEDEGDDVDDSGSEEDETESETESLDGFVVDDDVEDEEDDSKSKKKKGTNFMRKSKPLKDDNETESEDEDPSSRRKGKAPKMHKMFQRPGTKPFDSDEEGDSETLSESEPKKRRKSSDPLAIAMDPSASTTDDKKPRRHKKHKSKKAKSKKSKGKGKGKGKAPAPPRKKRAQQKTIAELKKLATRSRAAKREYLQRIRKDFIDSAKVSKAVALLRHIIEETDEKIIVFSQWTSLLDLLEVPIDEAGWSYTRYDGSMPAKSRADAVDEFKDPTRRVQMRLMLVSLKAGNAGLNLNCASQVIILDPFWNPYIEEQAIDRAHRLGQEREVRVHRLLVEETVEDRILKLQEDKRAMINEALDEGAAQRLSRLSQQELGYLFGVRARPA</sequence>
<dbReference type="CDD" id="cd18793">
    <property type="entry name" value="SF2_C_SNF"/>
    <property type="match status" value="1"/>
</dbReference>
<dbReference type="PROSITE" id="PS51192">
    <property type="entry name" value="HELICASE_ATP_BIND_1"/>
    <property type="match status" value="1"/>
</dbReference>
<dbReference type="Pfam" id="PF13923">
    <property type="entry name" value="zf-C3HC4_2"/>
    <property type="match status" value="1"/>
</dbReference>
<dbReference type="CDD" id="cd18008">
    <property type="entry name" value="DEXDc_SHPRH-like"/>
    <property type="match status" value="1"/>
</dbReference>
<feature type="compositionally biased region" description="Low complexity" evidence="7">
    <location>
        <begin position="147"/>
        <end position="160"/>
    </location>
</feature>
<feature type="compositionally biased region" description="Polar residues" evidence="7">
    <location>
        <begin position="81"/>
        <end position="92"/>
    </location>
</feature>
<reference evidence="11 12" key="1">
    <citation type="submission" date="2018-02" db="EMBL/GenBank/DDBJ databases">
        <title>Draft genome sequences of Elsinoe sp., causing black scab on jojoba.</title>
        <authorList>
            <person name="Stodart B."/>
            <person name="Jeffress S."/>
            <person name="Ash G."/>
            <person name="Arun Chinnappa K."/>
        </authorList>
    </citation>
    <scope>NUCLEOTIDE SEQUENCE [LARGE SCALE GENOMIC DNA]</scope>
    <source>
        <strain evidence="11 12">Hillstone_2</strain>
    </source>
</reference>
<name>A0A4V6DUF0_9PEZI</name>
<dbReference type="GO" id="GO:0005524">
    <property type="term" value="F:ATP binding"/>
    <property type="evidence" value="ECO:0007669"/>
    <property type="project" value="UniProtKB-KW"/>
</dbReference>
<keyword evidence="5" id="KW-0067">ATP-binding</keyword>
<keyword evidence="6" id="KW-0862">Zinc</keyword>
<evidence type="ECO:0000256" key="3">
    <source>
        <dbReference type="ARBA" id="ARBA00022801"/>
    </source>
</evidence>
<dbReference type="Proteomes" id="UP000308133">
    <property type="component" value="Unassembled WGS sequence"/>
</dbReference>
<feature type="compositionally biased region" description="Acidic residues" evidence="7">
    <location>
        <begin position="1022"/>
        <end position="1032"/>
    </location>
</feature>
<dbReference type="Pfam" id="PF00271">
    <property type="entry name" value="Helicase_C"/>
    <property type="match status" value="1"/>
</dbReference>
<dbReference type="GO" id="GO:0008270">
    <property type="term" value="F:zinc ion binding"/>
    <property type="evidence" value="ECO:0007669"/>
    <property type="project" value="UniProtKB-KW"/>
</dbReference>
<accession>A0A4V6DUF0</accession>
<evidence type="ECO:0000259" key="9">
    <source>
        <dbReference type="PROSITE" id="PS51192"/>
    </source>
</evidence>
<dbReference type="SUPFAM" id="SSF57850">
    <property type="entry name" value="RING/U-box"/>
    <property type="match status" value="1"/>
</dbReference>
<dbReference type="InterPro" id="IPR000330">
    <property type="entry name" value="SNF2_N"/>
</dbReference>
<feature type="compositionally biased region" description="Acidic residues" evidence="7">
    <location>
        <begin position="918"/>
        <end position="966"/>
    </location>
</feature>
<proteinExistence type="inferred from homology"/>
<dbReference type="PROSITE" id="PS51194">
    <property type="entry name" value="HELICASE_CTER"/>
    <property type="match status" value="1"/>
</dbReference>
<dbReference type="SMART" id="SM00490">
    <property type="entry name" value="HELICc"/>
    <property type="match status" value="1"/>
</dbReference>
<comment type="similarity">
    <text evidence="1">Belongs to the SNF2/RAD54 helicase family.</text>
</comment>
<dbReference type="Pfam" id="PF00176">
    <property type="entry name" value="SNF2-rel_dom"/>
    <property type="match status" value="1"/>
</dbReference>
<dbReference type="InterPro" id="IPR013083">
    <property type="entry name" value="Znf_RING/FYVE/PHD"/>
</dbReference>
<dbReference type="InterPro" id="IPR001650">
    <property type="entry name" value="Helicase_C-like"/>
</dbReference>
<organism evidence="11 12">
    <name type="scientific">Elsinoe australis</name>
    <dbReference type="NCBI Taxonomy" id="40998"/>
    <lineage>
        <taxon>Eukaryota</taxon>
        <taxon>Fungi</taxon>
        <taxon>Dikarya</taxon>
        <taxon>Ascomycota</taxon>
        <taxon>Pezizomycotina</taxon>
        <taxon>Dothideomycetes</taxon>
        <taxon>Dothideomycetidae</taxon>
        <taxon>Myriangiales</taxon>
        <taxon>Elsinoaceae</taxon>
        <taxon>Elsinoe</taxon>
    </lineage>
</organism>
<dbReference type="Gene3D" id="3.30.40.10">
    <property type="entry name" value="Zinc/RING finger domain, C3HC4 (zinc finger)"/>
    <property type="match status" value="1"/>
</dbReference>
<protein>
    <submittedName>
        <fullName evidence="11">SNF2 family N-terminal domain-containing protein 6</fullName>
    </submittedName>
</protein>
<dbReference type="SMART" id="SM00487">
    <property type="entry name" value="DEXDc"/>
    <property type="match status" value="1"/>
</dbReference>
<evidence type="ECO:0000313" key="12">
    <source>
        <dbReference type="Proteomes" id="UP000308133"/>
    </source>
</evidence>
<dbReference type="EMBL" id="PTQR01000042">
    <property type="protein sequence ID" value="TKX24342.1"/>
    <property type="molecule type" value="Genomic_DNA"/>
</dbReference>
<feature type="compositionally biased region" description="Polar residues" evidence="7">
    <location>
        <begin position="203"/>
        <end position="213"/>
    </location>
</feature>